<feature type="region of interest" description="Disordered" evidence="1">
    <location>
        <begin position="32"/>
        <end position="69"/>
    </location>
</feature>
<dbReference type="OrthoDB" id="203027at2157"/>
<feature type="compositionally biased region" description="Acidic residues" evidence="1">
    <location>
        <begin position="56"/>
        <end position="69"/>
    </location>
</feature>
<dbReference type="AlphaFoldDB" id="A0A1I6USR9"/>
<feature type="compositionally biased region" description="Basic and acidic residues" evidence="1">
    <location>
        <begin position="32"/>
        <end position="44"/>
    </location>
</feature>
<protein>
    <submittedName>
        <fullName evidence="2">Uncharacterized protein</fullName>
    </submittedName>
</protein>
<gene>
    <name evidence="2" type="ORF">SAMN04488556_4053</name>
</gene>
<evidence type="ECO:0000313" key="2">
    <source>
        <dbReference type="EMBL" id="SFT04413.1"/>
    </source>
</evidence>
<organism evidence="2 3">
    <name type="scientific">Halostagnicola kamekurae</name>
    <dbReference type="NCBI Taxonomy" id="619731"/>
    <lineage>
        <taxon>Archaea</taxon>
        <taxon>Methanobacteriati</taxon>
        <taxon>Methanobacteriota</taxon>
        <taxon>Stenosarchaea group</taxon>
        <taxon>Halobacteria</taxon>
        <taxon>Halobacteriales</taxon>
        <taxon>Natrialbaceae</taxon>
        <taxon>Halostagnicola</taxon>
    </lineage>
</organism>
<dbReference type="Proteomes" id="UP000199199">
    <property type="component" value="Unassembled WGS sequence"/>
</dbReference>
<proteinExistence type="predicted"/>
<evidence type="ECO:0000256" key="1">
    <source>
        <dbReference type="SAM" id="MobiDB-lite"/>
    </source>
</evidence>
<dbReference type="EMBL" id="FOZS01000006">
    <property type="protein sequence ID" value="SFT04413.1"/>
    <property type="molecule type" value="Genomic_DNA"/>
</dbReference>
<accession>A0A1I6USR9</accession>
<keyword evidence="3" id="KW-1185">Reference proteome</keyword>
<reference evidence="3" key="1">
    <citation type="submission" date="2016-10" db="EMBL/GenBank/DDBJ databases">
        <authorList>
            <person name="Varghese N."/>
            <person name="Submissions S."/>
        </authorList>
    </citation>
    <scope>NUCLEOTIDE SEQUENCE [LARGE SCALE GENOMIC DNA]</scope>
    <source>
        <strain evidence="3">DSM 22427</strain>
    </source>
</reference>
<evidence type="ECO:0000313" key="3">
    <source>
        <dbReference type="Proteomes" id="UP000199199"/>
    </source>
</evidence>
<name>A0A1I6USR9_9EURY</name>
<sequence>MSDTTAQTYPCPSPDDCKFTAGGTAEVAEHVNDEHSGEFARDDWPDTPAASNTDRENEDNEEGDDPDDC</sequence>
<dbReference type="RefSeq" id="WP_092907427.1">
    <property type="nucleotide sequence ID" value="NZ_FOZS01000006.1"/>
</dbReference>